<keyword evidence="1" id="KW-1133">Transmembrane helix</keyword>
<evidence type="ECO:0000313" key="2">
    <source>
        <dbReference type="EMBL" id="RZU35464.1"/>
    </source>
</evidence>
<dbReference type="EMBL" id="SHKW01000002">
    <property type="protein sequence ID" value="RZU35464.1"/>
    <property type="molecule type" value="Genomic_DNA"/>
</dbReference>
<accession>A0A4Q7YFC3</accession>
<comment type="caution">
    <text evidence="2">The sequence shown here is derived from an EMBL/GenBank/DDBJ whole genome shotgun (WGS) entry which is preliminary data.</text>
</comment>
<evidence type="ECO:0000256" key="1">
    <source>
        <dbReference type="SAM" id="Phobius"/>
    </source>
</evidence>
<protein>
    <submittedName>
        <fullName evidence="2">Uncharacterized protein</fullName>
    </submittedName>
</protein>
<keyword evidence="1" id="KW-0472">Membrane</keyword>
<keyword evidence="3" id="KW-1185">Reference proteome</keyword>
<feature type="transmembrane region" description="Helical" evidence="1">
    <location>
        <begin position="6"/>
        <end position="28"/>
    </location>
</feature>
<sequence>MGRSKWIAISVLAVGISLLWKPIVVLAWRASHPSRILFHAHVLHVGFPWVVVANRGDTVKAETFSTLRPAFKDKFSSVIFGRQTGQMSSEDDKTWLQERSRIFAEHGLQKTDGRFFLDGRVLCAESQLGAGQSDYYCRSLDGFTIAYVGNPEHLQSALKILDSLSKTSK</sequence>
<gene>
    <name evidence="2" type="ORF">BDD14_5514</name>
</gene>
<organism evidence="2 3">
    <name type="scientific">Edaphobacter modestus</name>
    <dbReference type="NCBI Taxonomy" id="388466"/>
    <lineage>
        <taxon>Bacteria</taxon>
        <taxon>Pseudomonadati</taxon>
        <taxon>Acidobacteriota</taxon>
        <taxon>Terriglobia</taxon>
        <taxon>Terriglobales</taxon>
        <taxon>Acidobacteriaceae</taxon>
        <taxon>Edaphobacter</taxon>
    </lineage>
</organism>
<keyword evidence="1" id="KW-0812">Transmembrane</keyword>
<dbReference type="Proteomes" id="UP000292958">
    <property type="component" value="Unassembled WGS sequence"/>
</dbReference>
<reference evidence="2 3" key="1">
    <citation type="submission" date="2019-02" db="EMBL/GenBank/DDBJ databases">
        <title>Genomic Encyclopedia of Archaeal and Bacterial Type Strains, Phase II (KMG-II): from individual species to whole genera.</title>
        <authorList>
            <person name="Goeker M."/>
        </authorList>
    </citation>
    <scope>NUCLEOTIDE SEQUENCE [LARGE SCALE GENOMIC DNA]</scope>
    <source>
        <strain evidence="2 3">DSM 18101</strain>
    </source>
</reference>
<dbReference type="AlphaFoldDB" id="A0A4Q7YFC3"/>
<name>A0A4Q7YFC3_9BACT</name>
<proteinExistence type="predicted"/>
<evidence type="ECO:0000313" key="3">
    <source>
        <dbReference type="Proteomes" id="UP000292958"/>
    </source>
</evidence>